<evidence type="ECO:0000313" key="4">
    <source>
        <dbReference type="Proteomes" id="UP000830401"/>
    </source>
</evidence>
<feature type="compositionally biased region" description="Low complexity" evidence="1">
    <location>
        <begin position="95"/>
        <end position="108"/>
    </location>
</feature>
<feature type="region of interest" description="Disordered" evidence="1">
    <location>
        <begin position="18"/>
        <end position="108"/>
    </location>
</feature>
<keyword evidence="4" id="KW-1185">Reference proteome</keyword>
<dbReference type="RefSeq" id="WP_245120133.1">
    <property type="nucleotide sequence ID" value="NZ_CP095061.1"/>
</dbReference>
<name>A0ABY4G5W3_9BACT</name>
<reference evidence="3" key="1">
    <citation type="submission" date="2022-04" db="EMBL/GenBank/DDBJ databases">
        <title>Hymenobacter sp. isolated from the air.</title>
        <authorList>
            <person name="Won M."/>
            <person name="Lee C.-M."/>
            <person name="Woen H.-Y."/>
            <person name="Kwon S.-W."/>
        </authorList>
    </citation>
    <scope>NUCLEOTIDE SEQUENCE</scope>
    <source>
        <strain evidence="3">5420S-77</strain>
    </source>
</reference>
<protein>
    <submittedName>
        <fullName evidence="3">Uncharacterized protein</fullName>
    </submittedName>
</protein>
<dbReference type="EMBL" id="CP095061">
    <property type="protein sequence ID" value="UOQ66155.1"/>
    <property type="molecule type" value="Genomic_DNA"/>
</dbReference>
<proteinExistence type="predicted"/>
<feature type="chain" id="PRO_5046171699" evidence="2">
    <location>
        <begin position="22"/>
        <end position="108"/>
    </location>
</feature>
<feature type="compositionally biased region" description="Low complexity" evidence="1">
    <location>
        <begin position="18"/>
        <end position="27"/>
    </location>
</feature>
<evidence type="ECO:0000256" key="2">
    <source>
        <dbReference type="SAM" id="SignalP"/>
    </source>
</evidence>
<evidence type="ECO:0000313" key="3">
    <source>
        <dbReference type="EMBL" id="UOQ66155.1"/>
    </source>
</evidence>
<feature type="signal peptide" evidence="2">
    <location>
        <begin position="1"/>
        <end position="21"/>
    </location>
</feature>
<dbReference type="Proteomes" id="UP000830401">
    <property type="component" value="Chromosome"/>
</dbReference>
<sequence length="108" mass="11186">MCRLPFFSLLLIGLASASAQAQGGAPLTPTQRNTGERVSPVPGVTLPAGVNQNKIEPVPAPTQVRPNGVLPQPAVPRGDVTAGPVDSGQVQPAKRNPTTPARPQTRRP</sequence>
<keyword evidence="2" id="KW-0732">Signal</keyword>
<gene>
    <name evidence="3" type="ORF">MUN86_22115</name>
</gene>
<organism evidence="3 4">
    <name type="scientific">Hymenobacter volaticus</name>
    <dbReference type="NCBI Taxonomy" id="2932254"/>
    <lineage>
        <taxon>Bacteria</taxon>
        <taxon>Pseudomonadati</taxon>
        <taxon>Bacteroidota</taxon>
        <taxon>Cytophagia</taxon>
        <taxon>Cytophagales</taxon>
        <taxon>Hymenobacteraceae</taxon>
        <taxon>Hymenobacter</taxon>
    </lineage>
</organism>
<evidence type="ECO:0000256" key="1">
    <source>
        <dbReference type="SAM" id="MobiDB-lite"/>
    </source>
</evidence>
<accession>A0ABY4G5W3</accession>